<evidence type="ECO:0000313" key="2">
    <source>
        <dbReference type="EMBL" id="MFB9624846.1"/>
    </source>
</evidence>
<keyword evidence="1" id="KW-0812">Transmembrane</keyword>
<protein>
    <submittedName>
        <fullName evidence="2">Uncharacterized protein</fullName>
    </submittedName>
</protein>
<gene>
    <name evidence="2" type="ORF">ACFFSA_17290</name>
</gene>
<keyword evidence="1" id="KW-0472">Membrane</keyword>
<comment type="caution">
    <text evidence="2">The sequence shown here is derived from an EMBL/GenBank/DDBJ whole genome shotgun (WGS) entry which is preliminary data.</text>
</comment>
<sequence>MSRSQTRNRTVDKALWLAGALFAVQGFGSAITEAQWGTSFGVAGILRAVGVPGWADLVLGTVGAVFLLLAAYRAVRR</sequence>
<name>A0ABV5RZK3_9ACTN</name>
<feature type="transmembrane region" description="Helical" evidence="1">
    <location>
        <begin position="54"/>
        <end position="75"/>
    </location>
</feature>
<proteinExistence type="predicted"/>
<evidence type="ECO:0000256" key="1">
    <source>
        <dbReference type="SAM" id="Phobius"/>
    </source>
</evidence>
<reference evidence="2 3" key="1">
    <citation type="submission" date="2024-09" db="EMBL/GenBank/DDBJ databases">
        <authorList>
            <person name="Sun Q."/>
            <person name="Mori K."/>
        </authorList>
    </citation>
    <scope>NUCLEOTIDE SEQUENCE [LARGE SCALE GENOMIC DNA]</scope>
    <source>
        <strain evidence="2 3">JCM 3143</strain>
    </source>
</reference>
<dbReference type="EMBL" id="JBHMBW010000013">
    <property type="protein sequence ID" value="MFB9624846.1"/>
    <property type="molecule type" value="Genomic_DNA"/>
</dbReference>
<accession>A0ABV5RZK3</accession>
<evidence type="ECO:0000313" key="3">
    <source>
        <dbReference type="Proteomes" id="UP001589532"/>
    </source>
</evidence>
<keyword evidence="3" id="KW-1185">Reference proteome</keyword>
<organism evidence="2 3">
    <name type="scientific">Nonomuraea helvata</name>
    <dbReference type="NCBI Taxonomy" id="37484"/>
    <lineage>
        <taxon>Bacteria</taxon>
        <taxon>Bacillati</taxon>
        <taxon>Actinomycetota</taxon>
        <taxon>Actinomycetes</taxon>
        <taxon>Streptosporangiales</taxon>
        <taxon>Streptosporangiaceae</taxon>
        <taxon>Nonomuraea</taxon>
    </lineage>
</organism>
<keyword evidence="1" id="KW-1133">Transmembrane helix</keyword>
<dbReference type="Proteomes" id="UP001589532">
    <property type="component" value="Unassembled WGS sequence"/>
</dbReference>
<dbReference type="RefSeq" id="WP_345003243.1">
    <property type="nucleotide sequence ID" value="NZ_BAAAXV010000012.1"/>
</dbReference>